<keyword evidence="2" id="KW-1185">Reference proteome</keyword>
<organism evidence="1 2">
    <name type="scientific">Cnuella takakiae</name>
    <dbReference type="NCBI Taxonomy" id="1302690"/>
    <lineage>
        <taxon>Bacteria</taxon>
        <taxon>Pseudomonadati</taxon>
        <taxon>Bacteroidota</taxon>
        <taxon>Chitinophagia</taxon>
        <taxon>Chitinophagales</taxon>
        <taxon>Chitinophagaceae</taxon>
        <taxon>Cnuella</taxon>
    </lineage>
</organism>
<dbReference type="Proteomes" id="UP000184368">
    <property type="component" value="Unassembled WGS sequence"/>
</dbReference>
<dbReference type="EMBL" id="FQUO01000011">
    <property type="protein sequence ID" value="SHF69636.1"/>
    <property type="molecule type" value="Genomic_DNA"/>
</dbReference>
<accession>A0A1M5DRT2</accession>
<evidence type="ECO:0000313" key="2">
    <source>
        <dbReference type="Proteomes" id="UP000184368"/>
    </source>
</evidence>
<reference evidence="1 2" key="1">
    <citation type="submission" date="2016-11" db="EMBL/GenBank/DDBJ databases">
        <authorList>
            <person name="Jaros S."/>
            <person name="Januszkiewicz K."/>
            <person name="Wedrychowicz H."/>
        </authorList>
    </citation>
    <scope>NUCLEOTIDE SEQUENCE [LARGE SCALE GENOMIC DNA]</scope>
    <source>
        <strain evidence="1 2">DSM 26897</strain>
    </source>
</reference>
<sequence>MIMLWQENRFSEVVVQYKQKQAKGNPDLGVPDLLTNISNAHSAHY</sequence>
<name>A0A1M5DRT2_9BACT</name>
<protein>
    <submittedName>
        <fullName evidence="1">Uncharacterized protein</fullName>
    </submittedName>
</protein>
<gene>
    <name evidence="1" type="ORF">SAMN05444008_11157</name>
</gene>
<proteinExistence type="predicted"/>
<dbReference type="AlphaFoldDB" id="A0A1M5DRT2"/>
<evidence type="ECO:0000313" key="1">
    <source>
        <dbReference type="EMBL" id="SHF69636.1"/>
    </source>
</evidence>